<evidence type="ECO:0000259" key="4">
    <source>
        <dbReference type="Pfam" id="PF00891"/>
    </source>
</evidence>
<comment type="caution">
    <text evidence="6">The sequence shown here is derived from an EMBL/GenBank/DDBJ whole genome shotgun (WGS) entry which is preliminary data.</text>
</comment>
<feature type="domain" description="O-methyltransferase dimerisation" evidence="5">
    <location>
        <begin position="77"/>
        <end position="152"/>
    </location>
</feature>
<dbReference type="Pfam" id="PF00891">
    <property type="entry name" value="Methyltransf_2"/>
    <property type="match status" value="1"/>
</dbReference>
<gene>
    <name evidence="6" type="ORF">BDZ94DRAFT_1291337</name>
</gene>
<keyword evidence="2" id="KW-0808">Transferase</keyword>
<dbReference type="EMBL" id="MU150306">
    <property type="protein sequence ID" value="KAF9459996.1"/>
    <property type="molecule type" value="Genomic_DNA"/>
</dbReference>
<dbReference type="InterPro" id="IPR036390">
    <property type="entry name" value="WH_DNA-bd_sf"/>
</dbReference>
<dbReference type="InterPro" id="IPR016461">
    <property type="entry name" value="COMT-like"/>
</dbReference>
<dbReference type="Pfam" id="PF08100">
    <property type="entry name" value="Dimerisation"/>
    <property type="match status" value="1"/>
</dbReference>
<dbReference type="Gene3D" id="3.40.50.150">
    <property type="entry name" value="Vaccinia Virus protein VP39"/>
    <property type="match status" value="1"/>
</dbReference>
<proteinExistence type="predicted"/>
<evidence type="ECO:0000256" key="1">
    <source>
        <dbReference type="ARBA" id="ARBA00022603"/>
    </source>
</evidence>
<sequence>MAQAQNYIISASVDQIDAAFENFGQQYPSLDKPFNPTAPSEAISLSPEVVRCSSLIVAACGHLSANVNVPAMSIYATAGGFHVSAALGAALEGNTVEILRDHPSGLSIYDISAQNGMDPIHLGRILRLLATHHIFIEITPNVFKNNRLSSMMDTLKTVNEIQSDPENKHVGTPGMSALIEHTCDEIMKGASFLTEFLTDPVMGSSGAQEHSPMGVAFKYNKPSWEWYENPGNEYRVKRFMAAMEGSTKFDPPNAILQGFDWGSLPSKALVVDVGGGMGHTTKKICEAYPDLKYVVQDRPMVIEQGRSKFWRNEFSEALSDGSVVLQAHDFLTEQLILHANVFLCRMILHDYGRSMAKVILQHLRDAASQDTKLLIVDTIVPYACLDESQMEAGRGIPGMEFPQPPAPLLANLGKANAIPYIADFQMLVGFNGEERTIGTFTELLYESGWKITRVFTIPGSIHKQILAVVA</sequence>
<dbReference type="PANTHER" id="PTHR43712">
    <property type="entry name" value="PUTATIVE (AFU_ORTHOLOGUE AFUA_4G14580)-RELATED"/>
    <property type="match status" value="1"/>
</dbReference>
<protein>
    <submittedName>
        <fullName evidence="6">O-methyltransferase</fullName>
    </submittedName>
</protein>
<evidence type="ECO:0000313" key="7">
    <source>
        <dbReference type="Proteomes" id="UP000807353"/>
    </source>
</evidence>
<dbReference type="Gene3D" id="1.10.10.10">
    <property type="entry name" value="Winged helix-like DNA-binding domain superfamily/Winged helix DNA-binding domain"/>
    <property type="match status" value="1"/>
</dbReference>
<dbReference type="SUPFAM" id="SSF46785">
    <property type="entry name" value="Winged helix' DNA-binding domain"/>
    <property type="match status" value="1"/>
</dbReference>
<keyword evidence="7" id="KW-1185">Reference proteome</keyword>
<dbReference type="AlphaFoldDB" id="A0A9P6CBW3"/>
<keyword evidence="3" id="KW-0949">S-adenosyl-L-methionine</keyword>
<dbReference type="Proteomes" id="UP000807353">
    <property type="component" value="Unassembled WGS sequence"/>
</dbReference>
<dbReference type="InterPro" id="IPR012967">
    <property type="entry name" value="COMT_dimerisation"/>
</dbReference>
<dbReference type="InterPro" id="IPR036388">
    <property type="entry name" value="WH-like_DNA-bd_sf"/>
</dbReference>
<keyword evidence="1" id="KW-0489">Methyltransferase</keyword>
<accession>A0A9P6CBW3</accession>
<dbReference type="InterPro" id="IPR029063">
    <property type="entry name" value="SAM-dependent_MTases_sf"/>
</dbReference>
<dbReference type="GO" id="GO:0032259">
    <property type="term" value="P:methylation"/>
    <property type="evidence" value="ECO:0007669"/>
    <property type="project" value="UniProtKB-KW"/>
</dbReference>
<evidence type="ECO:0000259" key="5">
    <source>
        <dbReference type="Pfam" id="PF08100"/>
    </source>
</evidence>
<reference evidence="6" key="1">
    <citation type="submission" date="2020-11" db="EMBL/GenBank/DDBJ databases">
        <authorList>
            <consortium name="DOE Joint Genome Institute"/>
            <person name="Ahrendt S."/>
            <person name="Riley R."/>
            <person name="Andreopoulos W."/>
            <person name="Labutti K."/>
            <person name="Pangilinan J."/>
            <person name="Ruiz-Duenas F.J."/>
            <person name="Barrasa J.M."/>
            <person name="Sanchez-Garcia M."/>
            <person name="Camarero S."/>
            <person name="Miyauchi S."/>
            <person name="Serrano A."/>
            <person name="Linde D."/>
            <person name="Babiker R."/>
            <person name="Drula E."/>
            <person name="Ayuso-Fernandez I."/>
            <person name="Pacheco R."/>
            <person name="Padilla G."/>
            <person name="Ferreira P."/>
            <person name="Barriuso J."/>
            <person name="Kellner H."/>
            <person name="Castanera R."/>
            <person name="Alfaro M."/>
            <person name="Ramirez L."/>
            <person name="Pisabarro A.G."/>
            <person name="Kuo A."/>
            <person name="Tritt A."/>
            <person name="Lipzen A."/>
            <person name="He G."/>
            <person name="Yan M."/>
            <person name="Ng V."/>
            <person name="Cullen D."/>
            <person name="Martin F."/>
            <person name="Rosso M.-N."/>
            <person name="Henrissat B."/>
            <person name="Hibbett D."/>
            <person name="Martinez A.T."/>
            <person name="Grigoriev I.V."/>
        </authorList>
    </citation>
    <scope>NUCLEOTIDE SEQUENCE</scope>
    <source>
        <strain evidence="6">CBS 247.69</strain>
    </source>
</reference>
<dbReference type="SUPFAM" id="SSF53335">
    <property type="entry name" value="S-adenosyl-L-methionine-dependent methyltransferases"/>
    <property type="match status" value="1"/>
</dbReference>
<dbReference type="GO" id="GO:0046983">
    <property type="term" value="F:protein dimerization activity"/>
    <property type="evidence" value="ECO:0007669"/>
    <property type="project" value="InterPro"/>
</dbReference>
<feature type="domain" description="O-methyltransferase C-terminal" evidence="4">
    <location>
        <begin position="236"/>
        <end position="383"/>
    </location>
</feature>
<dbReference type="PANTHER" id="PTHR43712:SF2">
    <property type="entry name" value="O-METHYLTRANSFERASE CICE"/>
    <property type="match status" value="1"/>
</dbReference>
<evidence type="ECO:0000256" key="3">
    <source>
        <dbReference type="ARBA" id="ARBA00022691"/>
    </source>
</evidence>
<evidence type="ECO:0000313" key="6">
    <source>
        <dbReference type="EMBL" id="KAF9459996.1"/>
    </source>
</evidence>
<organism evidence="6 7">
    <name type="scientific">Collybia nuda</name>
    <dbReference type="NCBI Taxonomy" id="64659"/>
    <lineage>
        <taxon>Eukaryota</taxon>
        <taxon>Fungi</taxon>
        <taxon>Dikarya</taxon>
        <taxon>Basidiomycota</taxon>
        <taxon>Agaricomycotina</taxon>
        <taxon>Agaricomycetes</taxon>
        <taxon>Agaricomycetidae</taxon>
        <taxon>Agaricales</taxon>
        <taxon>Tricholomatineae</taxon>
        <taxon>Clitocybaceae</taxon>
        <taxon>Collybia</taxon>
    </lineage>
</organism>
<evidence type="ECO:0000256" key="2">
    <source>
        <dbReference type="ARBA" id="ARBA00022679"/>
    </source>
</evidence>
<dbReference type="OrthoDB" id="2410195at2759"/>
<name>A0A9P6CBW3_9AGAR</name>
<dbReference type="PROSITE" id="PS51683">
    <property type="entry name" value="SAM_OMT_II"/>
    <property type="match status" value="1"/>
</dbReference>
<dbReference type="InterPro" id="IPR001077">
    <property type="entry name" value="COMT_C"/>
</dbReference>
<dbReference type="GO" id="GO:0008171">
    <property type="term" value="F:O-methyltransferase activity"/>
    <property type="evidence" value="ECO:0007669"/>
    <property type="project" value="InterPro"/>
</dbReference>